<protein>
    <recommendedName>
        <fullName evidence="3">DUF481 domain-containing protein</fullName>
    </recommendedName>
</protein>
<dbReference type="EMBL" id="JRYR02000001">
    <property type="protein sequence ID" value="OHX66088.1"/>
    <property type="molecule type" value="Genomic_DNA"/>
</dbReference>
<evidence type="ECO:0008006" key="3">
    <source>
        <dbReference type="Google" id="ProtNLM"/>
    </source>
</evidence>
<dbReference type="RefSeq" id="WP_044218658.1">
    <property type="nucleotide sequence ID" value="NZ_JRYR02000001.1"/>
</dbReference>
<gene>
    <name evidence="1" type="ORF">NH26_06860</name>
</gene>
<comment type="caution">
    <text evidence="1">The sequence shown here is derived from an EMBL/GenBank/DDBJ whole genome shotgun (WGS) entry which is preliminary data.</text>
</comment>
<dbReference type="STRING" id="915059.NH26_06860"/>
<name>A0A1S1YYL0_FLAPC</name>
<sequence>MRLLLTAAFIFISLFSFGQIDSLVLTNGDVIVGEIKSMDRGVIQIETPYSDSDFKIEWSGIKEIFGETNFMITTTDGQRYDGKISMAEDGAFQLNTKNNGLVEINRNEIVNLKSVNSTFISKLSASIDVGYSYTKANNLSQLNANGYVGYTTNRWSTDINLSSLKSTQDNVDAIERNEGTLTGNYFLPRDFYITASGSYLSNTEQSINLRLVGTGGLGKYVLHTNTAYWGFSTGASFLQESFDPVFNAEDSTFTKTPDRSEAEWYLGMELNLFDTGDLSFKTSAKGYRALASYDRWRADVNANLKYDLPYDFYVKGSYNLNYDSQPAEAGKEVDYQYTIGFGWEL</sequence>
<accession>A0A1S1YYL0</accession>
<dbReference type="Proteomes" id="UP000179797">
    <property type="component" value="Unassembled WGS sequence"/>
</dbReference>
<reference evidence="1 2" key="1">
    <citation type="journal article" date="2012" name="Int. J. Syst. Evol. Microbiol.">
        <title>Flammeovirga pacifica sp. nov., isolated from deep-sea sediment.</title>
        <authorList>
            <person name="Xu H."/>
            <person name="Fu Y."/>
            <person name="Yang N."/>
            <person name="Ding Z."/>
            <person name="Lai Q."/>
            <person name="Zeng R."/>
        </authorList>
    </citation>
    <scope>NUCLEOTIDE SEQUENCE [LARGE SCALE GENOMIC DNA]</scope>
    <source>
        <strain evidence="2">DSM 24597 / LMG 26175 / WPAGA1</strain>
    </source>
</reference>
<organism evidence="1 2">
    <name type="scientific">Flammeovirga pacifica</name>
    <dbReference type="NCBI Taxonomy" id="915059"/>
    <lineage>
        <taxon>Bacteria</taxon>
        <taxon>Pseudomonadati</taxon>
        <taxon>Bacteroidota</taxon>
        <taxon>Cytophagia</taxon>
        <taxon>Cytophagales</taxon>
        <taxon>Flammeovirgaceae</taxon>
        <taxon>Flammeovirga</taxon>
    </lineage>
</organism>
<dbReference type="InterPro" id="IPR007433">
    <property type="entry name" value="DUF481"/>
</dbReference>
<dbReference type="OrthoDB" id="1117610at2"/>
<evidence type="ECO:0000313" key="2">
    <source>
        <dbReference type="Proteomes" id="UP000179797"/>
    </source>
</evidence>
<keyword evidence="2" id="KW-1185">Reference proteome</keyword>
<dbReference type="AlphaFoldDB" id="A0A1S1YYL0"/>
<proteinExistence type="predicted"/>
<evidence type="ECO:0000313" key="1">
    <source>
        <dbReference type="EMBL" id="OHX66088.1"/>
    </source>
</evidence>
<dbReference type="Pfam" id="PF04338">
    <property type="entry name" value="DUF481"/>
    <property type="match status" value="1"/>
</dbReference>